<dbReference type="Proteomes" id="UP001283361">
    <property type="component" value="Unassembled WGS sequence"/>
</dbReference>
<feature type="region of interest" description="Disordered" evidence="1">
    <location>
        <begin position="1"/>
        <end position="48"/>
    </location>
</feature>
<sequence>MPLATKQYSGGGRGGVGGAQAKICEQRDRSQASRSFSQKRSSQHSLSPRLTAVLDLSHLASRQVCSLLRATDKVKSVVVGHIDHTPGDHVRAVKAAADDATTHKT</sequence>
<protein>
    <submittedName>
        <fullName evidence="2">Uncharacterized protein</fullName>
    </submittedName>
</protein>
<evidence type="ECO:0000256" key="1">
    <source>
        <dbReference type="SAM" id="MobiDB-lite"/>
    </source>
</evidence>
<evidence type="ECO:0000313" key="2">
    <source>
        <dbReference type="EMBL" id="KAK3690673.1"/>
    </source>
</evidence>
<feature type="compositionally biased region" description="Gly residues" evidence="1">
    <location>
        <begin position="9"/>
        <end position="18"/>
    </location>
</feature>
<proteinExistence type="predicted"/>
<organism evidence="2 3">
    <name type="scientific">Elysia crispata</name>
    <name type="common">lettuce slug</name>
    <dbReference type="NCBI Taxonomy" id="231223"/>
    <lineage>
        <taxon>Eukaryota</taxon>
        <taxon>Metazoa</taxon>
        <taxon>Spiralia</taxon>
        <taxon>Lophotrochozoa</taxon>
        <taxon>Mollusca</taxon>
        <taxon>Gastropoda</taxon>
        <taxon>Heterobranchia</taxon>
        <taxon>Euthyneura</taxon>
        <taxon>Panpulmonata</taxon>
        <taxon>Sacoglossa</taxon>
        <taxon>Placobranchoidea</taxon>
        <taxon>Plakobranchidae</taxon>
        <taxon>Elysia</taxon>
    </lineage>
</organism>
<comment type="caution">
    <text evidence="2">The sequence shown here is derived from an EMBL/GenBank/DDBJ whole genome shotgun (WGS) entry which is preliminary data.</text>
</comment>
<keyword evidence="3" id="KW-1185">Reference proteome</keyword>
<reference evidence="2" key="1">
    <citation type="journal article" date="2023" name="G3 (Bethesda)">
        <title>A reference genome for the long-term kleptoplast-retaining sea slug Elysia crispata morphotype clarki.</title>
        <authorList>
            <person name="Eastman K.E."/>
            <person name="Pendleton A.L."/>
            <person name="Shaikh M.A."/>
            <person name="Suttiyut T."/>
            <person name="Ogas R."/>
            <person name="Tomko P."/>
            <person name="Gavelis G."/>
            <person name="Widhalm J.R."/>
            <person name="Wisecaver J.H."/>
        </authorList>
    </citation>
    <scope>NUCLEOTIDE SEQUENCE</scope>
    <source>
        <strain evidence="2">ECLA1</strain>
    </source>
</reference>
<feature type="compositionally biased region" description="Polar residues" evidence="1">
    <location>
        <begin position="32"/>
        <end position="48"/>
    </location>
</feature>
<dbReference type="AlphaFoldDB" id="A0AAE1CEG3"/>
<name>A0AAE1CEG3_9GAST</name>
<accession>A0AAE1CEG3</accession>
<gene>
    <name evidence="2" type="ORF">RRG08_061117</name>
</gene>
<dbReference type="EMBL" id="JAWDGP010008107">
    <property type="protein sequence ID" value="KAK3690673.1"/>
    <property type="molecule type" value="Genomic_DNA"/>
</dbReference>
<evidence type="ECO:0000313" key="3">
    <source>
        <dbReference type="Proteomes" id="UP001283361"/>
    </source>
</evidence>